<evidence type="ECO:0000313" key="6">
    <source>
        <dbReference type="EMBL" id="CAD9340956.1"/>
    </source>
</evidence>
<comment type="similarity">
    <text evidence="1">Belongs to the protein-tyrosine phosphatase family. Non-receptor class dual specificity subfamily.</text>
</comment>
<organism evidence="6">
    <name type="scientific">Ditylum brightwellii</name>
    <dbReference type="NCBI Taxonomy" id="49249"/>
    <lineage>
        <taxon>Eukaryota</taxon>
        <taxon>Sar</taxon>
        <taxon>Stramenopiles</taxon>
        <taxon>Ochrophyta</taxon>
        <taxon>Bacillariophyta</taxon>
        <taxon>Mediophyceae</taxon>
        <taxon>Lithodesmiophycidae</taxon>
        <taxon>Lithodesmiales</taxon>
        <taxon>Lithodesmiaceae</taxon>
        <taxon>Ditylum</taxon>
    </lineage>
</organism>
<dbReference type="GO" id="GO:0004725">
    <property type="term" value="F:protein tyrosine phosphatase activity"/>
    <property type="evidence" value="ECO:0007669"/>
    <property type="project" value="UniProtKB-EC"/>
</dbReference>
<evidence type="ECO:0000256" key="2">
    <source>
        <dbReference type="ARBA" id="ARBA00013064"/>
    </source>
</evidence>
<evidence type="ECO:0000256" key="3">
    <source>
        <dbReference type="ARBA" id="ARBA00022801"/>
    </source>
</evidence>
<keyword evidence="4" id="KW-0904">Protein phosphatase</keyword>
<accession>A0A7S1ZJI3</accession>
<name>A0A7S1ZJI3_9STRA</name>
<proteinExistence type="inferred from homology"/>
<dbReference type="PANTHER" id="PTHR45848:SF4">
    <property type="entry name" value="DUAL SPECIFICITY PROTEIN PHOSPHATASE 12"/>
    <property type="match status" value="1"/>
</dbReference>
<gene>
    <name evidence="6" type="ORF">DBRI1063_LOCUS16531</name>
</gene>
<feature type="region of interest" description="Disordered" evidence="5">
    <location>
        <begin position="255"/>
        <end position="280"/>
    </location>
</feature>
<protein>
    <recommendedName>
        <fullName evidence="2">protein-tyrosine-phosphatase</fullName>
        <ecNumber evidence="2">3.1.3.48</ecNumber>
    </recommendedName>
</protein>
<sequence length="436" mass="47144">MAEASTESNSTKESNIESIDVFATCRVAIFGGHRGRVAKVVSLLHDDESSILIPLPDATAAELNHDAAKLARQKVVNIEYLPCVATFDTYENENGENVTYLAKVEYHGPDGKQVRGSSLAPLFDMTDDADGSKDSKKIRFDGVSAVAIGIGIEGEQKVSMLETFVRNLSGASVATVTDDADSSDQKTSSLLVECIQPNSEYKTMKEENDAYRDLSEEKKIEVTSLMTMGPGKMANFVASLSKRVVSDAVDVAYGTKESNPEKGEEKNGETTNEETEGEKNCTVEEPMTKTNVITPILRNPNVVQYACKRCRTVLFEEKDLQDPPHVIGCHGFKRVNPGKGGQKGSNSCENVFLAGELDWMGDMSAFEGKLNCFKCKTKVGHWNWSGSQCSCGTWVTPAIQFPFGKVDLIKPFSASGPFSTATSSVGNAGVINPVGL</sequence>
<dbReference type="EMBL" id="HBGN01025787">
    <property type="protein sequence ID" value="CAD9340956.1"/>
    <property type="molecule type" value="Transcribed_RNA"/>
</dbReference>
<evidence type="ECO:0000256" key="5">
    <source>
        <dbReference type="SAM" id="MobiDB-lite"/>
    </source>
</evidence>
<dbReference type="GO" id="GO:0008138">
    <property type="term" value="F:protein tyrosine/serine/threonine phosphatase activity"/>
    <property type="evidence" value="ECO:0007669"/>
    <property type="project" value="TreeGrafter"/>
</dbReference>
<feature type="compositionally biased region" description="Basic and acidic residues" evidence="5">
    <location>
        <begin position="258"/>
        <end position="268"/>
    </location>
</feature>
<evidence type="ECO:0000256" key="1">
    <source>
        <dbReference type="ARBA" id="ARBA00008601"/>
    </source>
</evidence>
<dbReference type="AlphaFoldDB" id="A0A7S1ZJI3"/>
<reference evidence="6" key="1">
    <citation type="submission" date="2021-01" db="EMBL/GenBank/DDBJ databases">
        <authorList>
            <person name="Corre E."/>
            <person name="Pelletier E."/>
            <person name="Niang G."/>
            <person name="Scheremetjew M."/>
            <person name="Finn R."/>
            <person name="Kale V."/>
            <person name="Holt S."/>
            <person name="Cochrane G."/>
            <person name="Meng A."/>
            <person name="Brown T."/>
            <person name="Cohen L."/>
        </authorList>
    </citation>
    <scope>NUCLEOTIDE SEQUENCE</scope>
    <source>
        <strain evidence="6">Pop2</strain>
    </source>
</reference>
<evidence type="ECO:0000256" key="4">
    <source>
        <dbReference type="ARBA" id="ARBA00022912"/>
    </source>
</evidence>
<dbReference type="PANTHER" id="PTHR45848">
    <property type="entry name" value="DUAL SPECIFICITY PROTEIN PHOSPHATASE 12 FAMILY MEMBER"/>
    <property type="match status" value="1"/>
</dbReference>
<keyword evidence="3" id="KW-0378">Hydrolase</keyword>
<dbReference type="EC" id="3.1.3.48" evidence="2"/>